<feature type="domain" description="SF3 helicase" evidence="5">
    <location>
        <begin position="508"/>
        <end position="671"/>
    </location>
</feature>
<dbReference type="Gene3D" id="3.40.50.300">
    <property type="entry name" value="P-loop containing nucleotide triphosphate hydrolases"/>
    <property type="match status" value="1"/>
</dbReference>
<proteinExistence type="predicted"/>
<evidence type="ECO:0000259" key="5">
    <source>
        <dbReference type="PROSITE" id="PS51206"/>
    </source>
</evidence>
<sequence>MLYLQTGTNNNNLTKVSTTKPLIKYILDYTPQTSNGKDENGNKQFKETKAKYIISGTLKNGVTTRSNENLLTRDALILDIDHLTRHDVSTMYNNLSKHFNNIEWLAYPSINSNLMWTNRKTHIYEKKGYGYRLIFTVDRSFKENERKSLITNVCKKIGVQDDPSAEQWSQVMGLPVKNIHTKKMDNFLKYHEGQPLKVDNYITSSIPIKTPTTVPTNSNNNIYPIDDADAISLLEIWSKRHHDYLNDESNFSNILIGLIGYYQREEISYNVLTQAMTILANGNDKWANDNMRKLKAHFNYSANDPDKSFSEFFSSSTIDKFKSVKMTTNLLISKMKHTHDEWLNKINEQLELEHPNAQTKNTLSQSAIAKLIKMYIPIFKTTGKDDALVCMYNFDKGIYDTNDLYLAKLVDQIEESYTEKQIEGVRYKLILRASINELEQRPTLIPVSNGIYDQKNNKLIPFDPSYKFITKIATNYNKYAKEPKYQMSNGKYWTPSSLISDLACKDIQIEKVLYEVISDAVNGNFSRDQAIFLLGKTNGGLSNNGSNGKGTFQDLLQAIIGDDNTAHLKVDDMDKRFMINELVGKTVNIGDDLQSNVYIDNSSNFNSAVTGDVIFTDRKNKKPISFRFKGTIIQSTNEMPSFKNKTGGTYRRMIIIPFNAHFAPSRDGKNIKGLFIKTKETREWLLKKALEIPFFTEYTQPDASKELMDEFKVDNDTVRQFFDDFMSKLPIARIGSKPLYQSYQNWCNDNGYKKPLAKQTFIKQVEGILNEQQNKITTISMQNFDDIAKSKDNRNDLIIDKLPLIQCRYTYSNIVPTTKYSNYTDSENISYASNNQGRSFRFPLRELLIDTLDLHDNLPNKDSPEYDKINRQISDYQKRLIK</sequence>
<evidence type="ECO:0000313" key="6">
    <source>
        <dbReference type="EMBL" id="OWF31815.1"/>
    </source>
</evidence>
<dbReference type="Pfam" id="PF19263">
    <property type="entry name" value="DUF5906"/>
    <property type="match status" value="1"/>
</dbReference>
<dbReference type="Pfam" id="PF08706">
    <property type="entry name" value="D5_N"/>
    <property type="match status" value="1"/>
</dbReference>
<dbReference type="InterPro" id="IPR027417">
    <property type="entry name" value="P-loop_NTPase"/>
</dbReference>
<reference evidence="6 7" key="1">
    <citation type="submission" date="2017-03" db="EMBL/GenBank/DDBJ databases">
        <title>Genome sequence of Lactobacillus kimchii KACC 12383.</title>
        <authorList>
            <person name="Chun J."/>
        </authorList>
    </citation>
    <scope>NUCLEOTIDE SEQUENCE [LARGE SCALE GENOMIC DNA]</scope>
    <source>
        <strain evidence="6 7">KACC 12383</strain>
    </source>
</reference>
<evidence type="ECO:0000256" key="1">
    <source>
        <dbReference type="ARBA" id="ARBA00022741"/>
    </source>
</evidence>
<dbReference type="InterPro" id="IPR014015">
    <property type="entry name" value="Helicase_SF3_DNA-vir"/>
</dbReference>
<dbReference type="SMART" id="SM00885">
    <property type="entry name" value="D5_N"/>
    <property type="match status" value="1"/>
</dbReference>
<dbReference type="InterPro" id="IPR014818">
    <property type="entry name" value="Phage/plasmid_primase_P4_C"/>
</dbReference>
<dbReference type="AlphaFoldDB" id="A0A210P5Q4"/>
<dbReference type="Pfam" id="PF03288">
    <property type="entry name" value="Pox_D5"/>
    <property type="match status" value="1"/>
</dbReference>
<gene>
    <name evidence="6" type="ORF">LKACC12383_02681</name>
</gene>
<keyword evidence="1" id="KW-0547">Nucleotide-binding</keyword>
<protein>
    <recommendedName>
        <fullName evidence="5">SF3 helicase domain-containing protein</fullName>
    </recommendedName>
</protein>
<organism evidence="6 7">
    <name type="scientific">Companilactobacillus kimchii</name>
    <dbReference type="NCBI Taxonomy" id="2801452"/>
    <lineage>
        <taxon>Bacteria</taxon>
        <taxon>Bacillati</taxon>
        <taxon>Bacillota</taxon>
        <taxon>Bacilli</taxon>
        <taxon>Lactobacillales</taxon>
        <taxon>Lactobacillaceae</taxon>
        <taxon>Companilactobacillus</taxon>
    </lineage>
</organism>
<evidence type="ECO:0000256" key="2">
    <source>
        <dbReference type="ARBA" id="ARBA00022801"/>
    </source>
</evidence>
<keyword evidence="3" id="KW-0347">Helicase</keyword>
<dbReference type="InterPro" id="IPR004968">
    <property type="entry name" value="DNA_primase/NTPase_C"/>
</dbReference>
<dbReference type="EMBL" id="MXAL01000022">
    <property type="protein sequence ID" value="OWF31815.1"/>
    <property type="molecule type" value="Genomic_DNA"/>
</dbReference>
<dbReference type="InterPro" id="IPR006500">
    <property type="entry name" value="Helicase_put_C_phage/plasmid"/>
</dbReference>
<dbReference type="PROSITE" id="PS51206">
    <property type="entry name" value="SF3_HELICASE_1"/>
    <property type="match status" value="1"/>
</dbReference>
<keyword evidence="4" id="KW-0067">ATP-binding</keyword>
<name>A0A210P5Q4_9LACO</name>
<dbReference type="GO" id="GO:0005524">
    <property type="term" value="F:ATP binding"/>
    <property type="evidence" value="ECO:0007669"/>
    <property type="project" value="UniProtKB-KW"/>
</dbReference>
<dbReference type="PANTHER" id="PTHR35372">
    <property type="entry name" value="ATP BINDING PROTEIN-RELATED"/>
    <property type="match status" value="1"/>
</dbReference>
<dbReference type="GO" id="GO:0004386">
    <property type="term" value="F:helicase activity"/>
    <property type="evidence" value="ECO:0007669"/>
    <property type="project" value="UniProtKB-KW"/>
</dbReference>
<dbReference type="NCBIfam" id="TIGR01613">
    <property type="entry name" value="primase_Cterm"/>
    <property type="match status" value="1"/>
</dbReference>
<evidence type="ECO:0000256" key="3">
    <source>
        <dbReference type="ARBA" id="ARBA00022806"/>
    </source>
</evidence>
<keyword evidence="2" id="KW-0378">Hydrolase</keyword>
<dbReference type="Proteomes" id="UP000196649">
    <property type="component" value="Unassembled WGS sequence"/>
</dbReference>
<dbReference type="PANTHER" id="PTHR35372:SF2">
    <property type="entry name" value="SF3 HELICASE DOMAIN-CONTAINING PROTEIN"/>
    <property type="match status" value="1"/>
</dbReference>
<dbReference type="InterPro" id="IPR051620">
    <property type="entry name" value="ORF904-like_C"/>
</dbReference>
<accession>A0A210P5Q4</accession>
<dbReference type="SUPFAM" id="SSF52540">
    <property type="entry name" value="P-loop containing nucleoside triphosphate hydrolases"/>
    <property type="match status" value="1"/>
</dbReference>
<comment type="caution">
    <text evidence="6">The sequence shown here is derived from an EMBL/GenBank/DDBJ whole genome shotgun (WGS) entry which is preliminary data.</text>
</comment>
<dbReference type="RefSeq" id="WP_054643360.1">
    <property type="nucleotide sequence ID" value="NZ_LNUB01000005.1"/>
</dbReference>
<evidence type="ECO:0000256" key="4">
    <source>
        <dbReference type="ARBA" id="ARBA00022840"/>
    </source>
</evidence>
<dbReference type="GO" id="GO:0016787">
    <property type="term" value="F:hydrolase activity"/>
    <property type="evidence" value="ECO:0007669"/>
    <property type="project" value="UniProtKB-KW"/>
</dbReference>
<dbReference type="InterPro" id="IPR045455">
    <property type="entry name" value="NrS-1_pol-like_helicase"/>
</dbReference>
<evidence type="ECO:0000313" key="7">
    <source>
        <dbReference type="Proteomes" id="UP000196649"/>
    </source>
</evidence>